<feature type="region of interest" description="Disordered" evidence="1">
    <location>
        <begin position="88"/>
        <end position="107"/>
    </location>
</feature>
<feature type="region of interest" description="Disordered" evidence="1">
    <location>
        <begin position="154"/>
        <end position="177"/>
    </location>
</feature>
<sequence length="730" mass="79556">MTRFAAPSPTLGKRFCKETQDTAASGQKKEVTSTVAKKEVYGGGPFLPYNTLKQGVRVSLPRAVGPAVNLNNVVVEEKRHALLFDPESVTQGNKGSKGGKREKAKATKNKYAGKVSILFGTPPRKGKEKLRSKVSKTKLSRATLCESIDANVTAEQDEVDHRSSSNNKSTEPLLHRKASEIKNTSGVMLIMTHDISELQMDGVCHGKASAHVTPLRVLPGSADHLGDITSRSDGYLHNKNASGDSCHMTENTFAMKEEDTPEKPLSMRYSVMPPLTVPRNGRKHCAEQQDMASKYSPTATSRAPSAPSVSLGSGVPSAANSDGKTAARRSAHSSLEEALGGLLPNNFLYPTRQLLTRSLASVAEKERTATIVFDLDETLCNNRQNGPAILRPGAVEMLRHLRSLYPHPVLHTGETSMESIVTRSSTQGVASGKGVSTRNGSASATETSPEDGVMLRLEIIIWTASVEVVARPVIARLDPDGTILDDVIYRDVRWYRDGGYTKDLRRIGRHLERNIIVENAPLCVRMNRRNAILVNDFVNNPADRQLVIVRAILQEWLCNVNTLLVYWNFCQVEQKRHRMIQDGGESPEPDQPLNTSLTRADSTNSFALRSKAEASLASSSYDGAAVLQEMEQRASAIHFLTNHPFISPGTRYVKPSAWKKAARYLNGGTSATTMTKSLIATPAALPGGNAGGRSLQEQLPTTLARPVVIAKPRGHRSFVNMARGPREAHQ</sequence>
<evidence type="ECO:0000313" key="3">
    <source>
        <dbReference type="EMBL" id="RNF11941.1"/>
    </source>
</evidence>
<dbReference type="SMART" id="SM00577">
    <property type="entry name" value="CPDc"/>
    <property type="match status" value="1"/>
</dbReference>
<dbReference type="SUPFAM" id="SSF56784">
    <property type="entry name" value="HAD-like"/>
    <property type="match status" value="2"/>
</dbReference>
<dbReference type="InterPro" id="IPR004274">
    <property type="entry name" value="FCP1_dom"/>
</dbReference>
<organism evidence="3 4">
    <name type="scientific">Trypanosoma rangeli</name>
    <dbReference type="NCBI Taxonomy" id="5698"/>
    <lineage>
        <taxon>Eukaryota</taxon>
        <taxon>Discoba</taxon>
        <taxon>Euglenozoa</taxon>
        <taxon>Kinetoplastea</taxon>
        <taxon>Metakinetoplastina</taxon>
        <taxon>Trypanosomatida</taxon>
        <taxon>Trypanosomatidae</taxon>
        <taxon>Trypanosoma</taxon>
        <taxon>Herpetosoma</taxon>
    </lineage>
</organism>
<dbReference type="PROSITE" id="PS50969">
    <property type="entry name" value="FCP1"/>
    <property type="match status" value="1"/>
</dbReference>
<dbReference type="InterPro" id="IPR050365">
    <property type="entry name" value="TIM50"/>
</dbReference>
<dbReference type="Gene3D" id="3.40.50.1000">
    <property type="entry name" value="HAD superfamily/HAD-like"/>
    <property type="match status" value="1"/>
</dbReference>
<name>A0A3R7NUG6_TRYRA</name>
<dbReference type="Proteomes" id="UP000283634">
    <property type="component" value="Unassembled WGS sequence"/>
</dbReference>
<protein>
    <recommendedName>
        <fullName evidence="2">FCP1 homology domain-containing protein</fullName>
    </recommendedName>
</protein>
<dbReference type="PANTHER" id="PTHR12210">
    <property type="entry name" value="DULLARD PROTEIN PHOSPHATASE"/>
    <property type="match status" value="1"/>
</dbReference>
<feature type="region of interest" description="Disordered" evidence="1">
    <location>
        <begin position="424"/>
        <end position="447"/>
    </location>
</feature>
<gene>
    <name evidence="3" type="ORF">TraAM80_00636</name>
</gene>
<dbReference type="AlphaFoldDB" id="A0A3R7NUG6"/>
<feature type="region of interest" description="Disordered" evidence="1">
    <location>
        <begin position="1"/>
        <end position="30"/>
    </location>
</feature>
<dbReference type="GeneID" id="40324569"/>
<dbReference type="EMBL" id="MKGL01000011">
    <property type="protein sequence ID" value="RNF11941.1"/>
    <property type="molecule type" value="Genomic_DNA"/>
</dbReference>
<dbReference type="InterPro" id="IPR023214">
    <property type="entry name" value="HAD_sf"/>
</dbReference>
<feature type="region of interest" description="Disordered" evidence="1">
    <location>
        <begin position="276"/>
        <end position="332"/>
    </location>
</feature>
<feature type="compositionally biased region" description="Polar residues" evidence="1">
    <location>
        <begin position="295"/>
        <end position="311"/>
    </location>
</feature>
<dbReference type="InterPro" id="IPR036412">
    <property type="entry name" value="HAD-like_sf"/>
</dbReference>
<evidence type="ECO:0000313" key="4">
    <source>
        <dbReference type="Proteomes" id="UP000283634"/>
    </source>
</evidence>
<dbReference type="OrthoDB" id="277011at2759"/>
<feature type="domain" description="FCP1 homology" evidence="2">
    <location>
        <begin position="364"/>
        <end position="556"/>
    </location>
</feature>
<comment type="caution">
    <text evidence="3">The sequence shown here is derived from an EMBL/GenBank/DDBJ whole genome shotgun (WGS) entry which is preliminary data.</text>
</comment>
<dbReference type="OMA" id="WKKAARY"/>
<accession>A0A3R7NUG6</accession>
<keyword evidence="4" id="KW-1185">Reference proteome</keyword>
<reference evidence="3 4" key="1">
    <citation type="journal article" date="2018" name="BMC Genomics">
        <title>Genomic comparison of Trypanosoma conorhini and Trypanosoma rangeli to Trypanosoma cruzi strains of high and low virulence.</title>
        <authorList>
            <person name="Bradwell K.R."/>
            <person name="Koparde V.N."/>
            <person name="Matveyev A.V."/>
            <person name="Serrano M.G."/>
            <person name="Alves J.M."/>
            <person name="Parikh H."/>
            <person name="Huang B."/>
            <person name="Lee V."/>
            <person name="Espinosa-Alvarez O."/>
            <person name="Ortiz P.A."/>
            <person name="Costa-Martins A.G."/>
            <person name="Teixeira M.M."/>
            <person name="Buck G.A."/>
        </authorList>
    </citation>
    <scope>NUCLEOTIDE SEQUENCE [LARGE SCALE GENOMIC DNA]</scope>
    <source>
        <strain evidence="3 4">AM80</strain>
    </source>
</reference>
<evidence type="ECO:0000259" key="2">
    <source>
        <dbReference type="PROSITE" id="PS50969"/>
    </source>
</evidence>
<dbReference type="Pfam" id="PF03031">
    <property type="entry name" value="NIF"/>
    <property type="match status" value="1"/>
</dbReference>
<evidence type="ECO:0000256" key="1">
    <source>
        <dbReference type="SAM" id="MobiDB-lite"/>
    </source>
</evidence>
<proteinExistence type="predicted"/>
<dbReference type="RefSeq" id="XP_029242475.1">
    <property type="nucleotide sequence ID" value="XM_029377707.1"/>
</dbReference>